<keyword evidence="4" id="KW-0175">Coiled coil</keyword>
<evidence type="ECO:0000256" key="1">
    <source>
        <dbReference type="ARBA" id="ARBA00022737"/>
    </source>
</evidence>
<keyword evidence="1" id="KW-0677">Repeat</keyword>
<keyword evidence="2 3" id="KW-0040">ANK repeat</keyword>
<evidence type="ECO:0000313" key="6">
    <source>
        <dbReference type="Proteomes" id="UP001431209"/>
    </source>
</evidence>
<dbReference type="InterPro" id="IPR002110">
    <property type="entry name" value="Ankyrin_rpt"/>
</dbReference>
<dbReference type="PRINTS" id="PR01415">
    <property type="entry name" value="ANKYRIN"/>
</dbReference>
<sequence>MSPITEQLLNACLSNNYQFANDLLQNSPPSTYDINALKIDEGGCCLHYAIMHQNPELVRLLLRYGANPAVQSLEGGSNALHLAAHTGNHTVLQLILNAPTTSDSLIDSIDQEHYTPLMFAVASRSVYCITELLKRKCDVHTIESKSKRTALHICCMDKCLREDGMDDEDAIGAQIEISRLLLNYGSDPNKKDDNGQTPLHLAVMTLSQKVCSTLLNFNGLIDIRDNSGKTARDIAIEMNNQPLATFLENKRASVLHGYNTIQANLQPLLRENESLHEKVKKLESEVDELRNLLTSNKFRELVMSIVKNN</sequence>
<dbReference type="PROSITE" id="PS50088">
    <property type="entry name" value="ANK_REPEAT"/>
    <property type="match status" value="2"/>
</dbReference>
<dbReference type="AlphaFoldDB" id="A0AAW2YNN7"/>
<dbReference type="EMBL" id="JAOPGA020000415">
    <property type="protein sequence ID" value="KAL0478513.1"/>
    <property type="molecule type" value="Genomic_DNA"/>
</dbReference>
<dbReference type="InterPro" id="IPR036770">
    <property type="entry name" value="Ankyrin_rpt-contain_sf"/>
</dbReference>
<evidence type="ECO:0000256" key="2">
    <source>
        <dbReference type="ARBA" id="ARBA00023043"/>
    </source>
</evidence>
<feature type="repeat" description="ANK" evidence="3">
    <location>
        <begin position="41"/>
        <end position="73"/>
    </location>
</feature>
<accession>A0AAW2YNN7</accession>
<evidence type="ECO:0000313" key="5">
    <source>
        <dbReference type="EMBL" id="KAL0478513.1"/>
    </source>
</evidence>
<dbReference type="SMART" id="SM00248">
    <property type="entry name" value="ANK"/>
    <property type="match status" value="6"/>
</dbReference>
<dbReference type="SUPFAM" id="SSF48403">
    <property type="entry name" value="Ankyrin repeat"/>
    <property type="match status" value="1"/>
</dbReference>
<dbReference type="PANTHER" id="PTHR24161:SF124">
    <property type="entry name" value="TRANSIENT RECEPTOR POTENTIAL CHANNEL PYREXIA"/>
    <property type="match status" value="1"/>
</dbReference>
<organism evidence="5 6">
    <name type="scientific">Acrasis kona</name>
    <dbReference type="NCBI Taxonomy" id="1008807"/>
    <lineage>
        <taxon>Eukaryota</taxon>
        <taxon>Discoba</taxon>
        <taxon>Heterolobosea</taxon>
        <taxon>Tetramitia</taxon>
        <taxon>Eutetramitia</taxon>
        <taxon>Acrasidae</taxon>
        <taxon>Acrasis</taxon>
    </lineage>
</organism>
<dbReference type="PANTHER" id="PTHR24161">
    <property type="entry name" value="ANK_REP_REGION DOMAIN-CONTAINING PROTEIN-RELATED"/>
    <property type="match status" value="1"/>
</dbReference>
<dbReference type="Gene3D" id="1.25.40.20">
    <property type="entry name" value="Ankyrin repeat-containing domain"/>
    <property type="match status" value="2"/>
</dbReference>
<feature type="coiled-coil region" evidence="4">
    <location>
        <begin position="265"/>
        <end position="292"/>
    </location>
</feature>
<feature type="repeat" description="ANK" evidence="3">
    <location>
        <begin position="194"/>
        <end position="226"/>
    </location>
</feature>
<evidence type="ECO:0000256" key="3">
    <source>
        <dbReference type="PROSITE-ProRule" id="PRU00023"/>
    </source>
</evidence>
<protein>
    <submittedName>
        <fullName evidence="5">Uncharacterized protein</fullName>
    </submittedName>
</protein>
<evidence type="ECO:0000256" key="4">
    <source>
        <dbReference type="SAM" id="Coils"/>
    </source>
</evidence>
<keyword evidence="6" id="KW-1185">Reference proteome</keyword>
<reference evidence="5 6" key="1">
    <citation type="submission" date="2024-03" db="EMBL/GenBank/DDBJ databases">
        <title>The Acrasis kona genome and developmental transcriptomes reveal deep origins of eukaryotic multicellular pathways.</title>
        <authorList>
            <person name="Sheikh S."/>
            <person name="Fu C.-J."/>
            <person name="Brown M.W."/>
            <person name="Baldauf S.L."/>
        </authorList>
    </citation>
    <scope>NUCLEOTIDE SEQUENCE [LARGE SCALE GENOMIC DNA]</scope>
    <source>
        <strain evidence="5 6">ATCC MYA-3509</strain>
    </source>
</reference>
<comment type="caution">
    <text evidence="5">The sequence shown here is derived from an EMBL/GenBank/DDBJ whole genome shotgun (WGS) entry which is preliminary data.</text>
</comment>
<gene>
    <name evidence="5" type="ORF">AKO1_008180</name>
</gene>
<dbReference type="PROSITE" id="PS50297">
    <property type="entry name" value="ANK_REP_REGION"/>
    <property type="match status" value="2"/>
</dbReference>
<dbReference type="Pfam" id="PF12796">
    <property type="entry name" value="Ank_2"/>
    <property type="match status" value="2"/>
</dbReference>
<dbReference type="Proteomes" id="UP001431209">
    <property type="component" value="Unassembled WGS sequence"/>
</dbReference>
<name>A0AAW2YNN7_9EUKA</name>
<proteinExistence type="predicted"/>